<evidence type="ECO:0000313" key="1">
    <source>
        <dbReference type="EMBL" id="EEF41358.1"/>
    </source>
</evidence>
<evidence type="ECO:0008006" key="3">
    <source>
        <dbReference type="Google" id="ProtNLM"/>
    </source>
</evidence>
<evidence type="ECO:0000313" key="2">
    <source>
        <dbReference type="Proteomes" id="UP000008311"/>
    </source>
</evidence>
<dbReference type="EMBL" id="EQ973866">
    <property type="protein sequence ID" value="EEF41358.1"/>
    <property type="molecule type" value="Genomic_DNA"/>
</dbReference>
<dbReference type="InParanoid" id="B9S4N4"/>
<gene>
    <name evidence="1" type="ORF">RCOM_0990330</name>
</gene>
<accession>B9S4N4</accession>
<proteinExistence type="predicted"/>
<name>B9S4N4_RICCO</name>
<sequence length="96" mass="10788">MEGTQFLVFNQKAPNPQTTSAAAEFALLEFHDAMSNNRTNIENAVRESKSYARTWERPPRDRLKFNCDASFFAESLEVGIAVICRNSSGQMVDRVG</sequence>
<dbReference type="AlphaFoldDB" id="B9S4N4"/>
<reference evidence="2" key="1">
    <citation type="journal article" date="2010" name="Nat. Biotechnol.">
        <title>Draft genome sequence of the oilseed species Ricinus communis.</title>
        <authorList>
            <person name="Chan A.P."/>
            <person name="Crabtree J."/>
            <person name="Zhao Q."/>
            <person name="Lorenzi H."/>
            <person name="Orvis J."/>
            <person name="Puiu D."/>
            <person name="Melake-Berhan A."/>
            <person name="Jones K.M."/>
            <person name="Redman J."/>
            <person name="Chen G."/>
            <person name="Cahoon E.B."/>
            <person name="Gedil M."/>
            <person name="Stanke M."/>
            <person name="Haas B.J."/>
            <person name="Wortman J.R."/>
            <person name="Fraser-Liggett C.M."/>
            <person name="Ravel J."/>
            <person name="Rabinowicz P.D."/>
        </authorList>
    </citation>
    <scope>NUCLEOTIDE SEQUENCE [LARGE SCALE GENOMIC DNA]</scope>
    <source>
        <strain evidence="2">cv. Hale</strain>
    </source>
</reference>
<keyword evidence="2" id="KW-1185">Reference proteome</keyword>
<organism evidence="1 2">
    <name type="scientific">Ricinus communis</name>
    <name type="common">Castor bean</name>
    <dbReference type="NCBI Taxonomy" id="3988"/>
    <lineage>
        <taxon>Eukaryota</taxon>
        <taxon>Viridiplantae</taxon>
        <taxon>Streptophyta</taxon>
        <taxon>Embryophyta</taxon>
        <taxon>Tracheophyta</taxon>
        <taxon>Spermatophyta</taxon>
        <taxon>Magnoliopsida</taxon>
        <taxon>eudicotyledons</taxon>
        <taxon>Gunneridae</taxon>
        <taxon>Pentapetalae</taxon>
        <taxon>rosids</taxon>
        <taxon>fabids</taxon>
        <taxon>Malpighiales</taxon>
        <taxon>Euphorbiaceae</taxon>
        <taxon>Acalyphoideae</taxon>
        <taxon>Acalypheae</taxon>
        <taxon>Ricinus</taxon>
    </lineage>
</organism>
<protein>
    <recommendedName>
        <fullName evidence="3">RNase H type-1 domain-containing protein</fullName>
    </recommendedName>
</protein>
<dbReference type="Proteomes" id="UP000008311">
    <property type="component" value="Unassembled WGS sequence"/>
</dbReference>